<evidence type="ECO:0000256" key="1">
    <source>
        <dbReference type="ARBA" id="ARBA00009199"/>
    </source>
</evidence>
<evidence type="ECO:0000259" key="2">
    <source>
        <dbReference type="Pfam" id="PF01425"/>
    </source>
</evidence>
<dbReference type="GO" id="GO:0003824">
    <property type="term" value="F:catalytic activity"/>
    <property type="evidence" value="ECO:0007669"/>
    <property type="project" value="InterPro"/>
</dbReference>
<dbReference type="PANTHER" id="PTHR11895">
    <property type="entry name" value="TRANSAMIDASE"/>
    <property type="match status" value="1"/>
</dbReference>
<evidence type="ECO:0000313" key="3">
    <source>
        <dbReference type="EMBL" id="TXK62491.1"/>
    </source>
</evidence>
<dbReference type="Proteomes" id="UP000321248">
    <property type="component" value="Unassembled WGS sequence"/>
</dbReference>
<dbReference type="EMBL" id="VRTS01000004">
    <property type="protein sequence ID" value="TXK62491.1"/>
    <property type="molecule type" value="Genomic_DNA"/>
</dbReference>
<dbReference type="AlphaFoldDB" id="A0A5C8KQ48"/>
<evidence type="ECO:0000313" key="4">
    <source>
        <dbReference type="Proteomes" id="UP000321248"/>
    </source>
</evidence>
<keyword evidence="4" id="KW-1185">Reference proteome</keyword>
<comment type="similarity">
    <text evidence="1">Belongs to the amidase family.</text>
</comment>
<comment type="caution">
    <text evidence="3">The sequence shown here is derived from an EMBL/GenBank/DDBJ whole genome shotgun (WGS) entry which is preliminary data.</text>
</comment>
<dbReference type="InterPro" id="IPR000120">
    <property type="entry name" value="Amidase"/>
</dbReference>
<feature type="domain" description="Amidase" evidence="2">
    <location>
        <begin position="30"/>
        <end position="436"/>
    </location>
</feature>
<dbReference type="InterPro" id="IPR023631">
    <property type="entry name" value="Amidase_dom"/>
</dbReference>
<dbReference type="OrthoDB" id="9811471at2"/>
<organism evidence="3 4">
    <name type="scientific">Alkalisalibacterium limincola</name>
    <dbReference type="NCBI Taxonomy" id="2699169"/>
    <lineage>
        <taxon>Bacteria</taxon>
        <taxon>Pseudomonadati</taxon>
        <taxon>Pseudomonadota</taxon>
        <taxon>Gammaproteobacteria</taxon>
        <taxon>Lysobacterales</taxon>
        <taxon>Lysobacteraceae</taxon>
        <taxon>Alkalisalibacterium</taxon>
    </lineage>
</organism>
<accession>A0A5C8KQ48</accession>
<name>A0A5C8KQ48_9GAMM</name>
<protein>
    <submittedName>
        <fullName evidence="3">Amidase</fullName>
    </submittedName>
</protein>
<dbReference type="Pfam" id="PF01425">
    <property type="entry name" value="Amidase"/>
    <property type="match status" value="1"/>
</dbReference>
<sequence>MSCDPDALRRAPMVRVLRALALREVSSEALVGACLSAIERDNPSLHAWTHVGADAALRDARASDQRRAQGAALGRLDGVPVALKDSFDVEGMPTSLGLPPRDAWLVHDDASAVSRLRGCGAVILGKTAMDELAFGTMGSNPHGGDVGNPSLPGRASGGSSAGAAAALAAGHATVALGTDTLGSVRIPAAFCGLVGLKPTFGEVSRVGMAPALRRLDCPGVLARSVQDAGMVLKVLAGYDAGDVACRARRVPLALPDWDPAALRVGLVSDLRSLGAAPEVVDAFRAAVSAAGATLGHARPVSLDLAPLEVAASRRAALLLMEADILAAHGDRVEHASDRTRGLLEYARSRTAVEAMAAEQRLDGHVVAVRRLFEEFDVLVLPTVPTAPPALGAAEPANLADFTALASLAGCPALSLPLPGGMGLQLVGPRGSDLRLLELGEVVHSVIEATLEAS</sequence>
<reference evidence="3 4" key="1">
    <citation type="submission" date="2019-08" db="EMBL/GenBank/DDBJ databases">
        <authorList>
            <person name="Karlyshev A.V."/>
        </authorList>
    </citation>
    <scope>NUCLEOTIDE SEQUENCE [LARGE SCALE GENOMIC DNA]</scope>
    <source>
        <strain evidence="3 4">Alg18-2.2</strain>
    </source>
</reference>
<proteinExistence type="inferred from homology"/>
<dbReference type="RefSeq" id="WP_147891413.1">
    <property type="nucleotide sequence ID" value="NZ_VRTS01000004.1"/>
</dbReference>
<dbReference type="InterPro" id="IPR036928">
    <property type="entry name" value="AS_sf"/>
</dbReference>
<dbReference type="Gene3D" id="3.90.1300.10">
    <property type="entry name" value="Amidase signature (AS) domain"/>
    <property type="match status" value="1"/>
</dbReference>
<gene>
    <name evidence="3" type="ORF">FU658_06855</name>
</gene>
<dbReference type="PANTHER" id="PTHR11895:SF7">
    <property type="entry name" value="GLUTAMYL-TRNA(GLN) AMIDOTRANSFERASE SUBUNIT A, MITOCHONDRIAL"/>
    <property type="match status" value="1"/>
</dbReference>
<dbReference type="SUPFAM" id="SSF75304">
    <property type="entry name" value="Amidase signature (AS) enzymes"/>
    <property type="match status" value="1"/>
</dbReference>